<dbReference type="GO" id="GO:0008408">
    <property type="term" value="F:3'-5' exonuclease activity"/>
    <property type="evidence" value="ECO:0007669"/>
    <property type="project" value="InterPro"/>
</dbReference>
<organism evidence="1 2">
    <name type="scientific">Citroniella saccharovorans</name>
    <dbReference type="NCBI Taxonomy" id="2053367"/>
    <lineage>
        <taxon>Bacteria</taxon>
        <taxon>Bacillati</taxon>
        <taxon>Bacillota</taxon>
        <taxon>Tissierellia</taxon>
        <taxon>Tissierellales</taxon>
        <taxon>Peptoniphilaceae</taxon>
        <taxon>Citroniella</taxon>
    </lineage>
</organism>
<dbReference type="AlphaFoldDB" id="A0AAW9MYN2"/>
<dbReference type="Gene3D" id="6.10.140.1510">
    <property type="match status" value="1"/>
</dbReference>
<evidence type="ECO:0000313" key="2">
    <source>
        <dbReference type="Proteomes" id="UP001357733"/>
    </source>
</evidence>
<dbReference type="PANTHER" id="PTHR32294:SF5">
    <property type="entry name" value="DNA POLYMERASE III POLC-TYPE"/>
    <property type="match status" value="1"/>
</dbReference>
<proteinExistence type="predicted"/>
<sequence length="73" mass="8453">MTFLCSKGLENNLAFTIMESVRKGRGLKPEMIEEMSKIDLPDWYIDSCLKIKYMFPKAHAVAYVMMSFSYCLS</sequence>
<evidence type="ECO:0008006" key="3">
    <source>
        <dbReference type="Google" id="ProtNLM"/>
    </source>
</evidence>
<protein>
    <recommendedName>
        <fullName evidence="3">DNA-directed DNA polymerase</fullName>
    </recommendedName>
</protein>
<dbReference type="EMBL" id="JAYKOT010000003">
    <property type="protein sequence ID" value="MEB3429637.1"/>
    <property type="molecule type" value="Genomic_DNA"/>
</dbReference>
<dbReference type="GO" id="GO:0006260">
    <property type="term" value="P:DNA replication"/>
    <property type="evidence" value="ECO:0007669"/>
    <property type="project" value="InterPro"/>
</dbReference>
<evidence type="ECO:0000313" key="1">
    <source>
        <dbReference type="EMBL" id="MEB3429637.1"/>
    </source>
</evidence>
<dbReference type="PANTHER" id="PTHR32294">
    <property type="entry name" value="DNA POLYMERASE III SUBUNIT ALPHA"/>
    <property type="match status" value="1"/>
</dbReference>
<dbReference type="RefSeq" id="WP_324619815.1">
    <property type="nucleotide sequence ID" value="NZ_JAYKOT010000003.1"/>
</dbReference>
<dbReference type="Proteomes" id="UP001357733">
    <property type="component" value="Unassembled WGS sequence"/>
</dbReference>
<reference evidence="1 2" key="1">
    <citation type="submission" date="2024-01" db="EMBL/GenBank/DDBJ databases">
        <title>Complete genome sequence of Citroniella saccharovorans strain M6.X9, isolated from human fecal sample.</title>
        <authorList>
            <person name="Cheng G."/>
            <person name="Westerholm M."/>
            <person name="Schnurer A."/>
        </authorList>
    </citation>
    <scope>NUCLEOTIDE SEQUENCE [LARGE SCALE GENOMIC DNA]</scope>
    <source>
        <strain evidence="1 2">DSM 29873</strain>
    </source>
</reference>
<keyword evidence="2" id="KW-1185">Reference proteome</keyword>
<comment type="caution">
    <text evidence="1">The sequence shown here is derived from an EMBL/GenBank/DDBJ whole genome shotgun (WGS) entry which is preliminary data.</text>
</comment>
<accession>A0AAW9MYN2</accession>
<name>A0AAW9MYN2_9FIRM</name>
<dbReference type="InterPro" id="IPR004805">
    <property type="entry name" value="DnaE2/DnaE/PolC"/>
</dbReference>
<gene>
    <name evidence="1" type="ORF">VLK81_06370</name>
</gene>